<dbReference type="SUPFAM" id="SSF50978">
    <property type="entry name" value="WD40 repeat-like"/>
    <property type="match status" value="2"/>
</dbReference>
<comment type="subcellular location">
    <subcellularLocation>
        <location evidence="1">Cytoplasm</location>
        <location evidence="1">Cytoskeleton</location>
        <location evidence="1">Cilium axoneme</location>
    </subcellularLocation>
</comment>
<keyword evidence="6" id="KW-0206">Cytoskeleton</keyword>
<evidence type="ECO:0000256" key="7">
    <source>
        <dbReference type="ARBA" id="ARBA00023273"/>
    </source>
</evidence>
<dbReference type="PANTHER" id="PTHR14885">
    <property type="entry name" value="CILIA- AND FLAGELLA-ASSOCIATED PROTEIN 43-RELATED"/>
    <property type="match status" value="1"/>
</dbReference>
<evidence type="ECO:0000256" key="8">
    <source>
        <dbReference type="PROSITE-ProRule" id="PRU00221"/>
    </source>
</evidence>
<feature type="compositionally biased region" description="Basic and acidic residues" evidence="9">
    <location>
        <begin position="44"/>
        <end position="56"/>
    </location>
</feature>
<keyword evidence="3 8" id="KW-0853">WD repeat</keyword>
<feature type="compositionally biased region" description="Acidic residues" evidence="9">
    <location>
        <begin position="1"/>
        <end position="13"/>
    </location>
</feature>
<dbReference type="InterPro" id="IPR036322">
    <property type="entry name" value="WD40_repeat_dom_sf"/>
</dbReference>
<reference evidence="10 11" key="1">
    <citation type="journal article" date="2023" name="Insect Mol. Biol.">
        <title>Genome sequencing provides insights into the evolution of gene families encoding plant cell wall-degrading enzymes in longhorned beetles.</title>
        <authorList>
            <person name="Shin N.R."/>
            <person name="Okamura Y."/>
            <person name="Kirsch R."/>
            <person name="Pauchet Y."/>
        </authorList>
    </citation>
    <scope>NUCLEOTIDE SEQUENCE [LARGE SCALE GENOMIC DNA]</scope>
    <source>
        <strain evidence="10">EAD_L_NR</strain>
    </source>
</reference>
<sequence>MSHTDEDLEDLPLDPETGRTTTRRSKAENHGGETVGQEGGVEAAGKKDDKAKKTSSEDESSEGSEKTKVSDGEQSGEEEKVIKVEKMDEEVEELSLEETRGEHVADEELIEEEERSFYDPNELISGPRTSTNGTITTDILEFDLAKFLNTQLLSYLYGYNCRKNFNLIVLDRDTLVFASGNFMVFFNVKTREKSFRRSYLGGGIGHIRKNPNPEYPHFAVAESGRKPVIIIYHWPEMSVICLLKGGAAKIYAHMDFSPDGELLVSQSGEPDFLITVWNWREHKILLRSKSYVHEVFRVKFSPYVPGHLTSCGLSHIKFWRMARTFTGLKLKGELGRFGKTEYSDIYGVLPMPDEKVISGCQWGNMLVWDAGLIILEVFRTSRRTCHDAPIMQFHYDDKEGELWSVSKDGHVRIWWYEKIDQADPPDDDRVVQIDPSYDFYTPGVMLMCIEKRQPHDPLDTWHYAQDGNGGIWLIDLNTEEEPKPSKQLFKCHAGKIVDVAACPFSHYVATLGKDGRMFLYNYSTRERVYYYDFPAKGTCLIWFPLEIKRTGDILVFGFDDGQLRVCSLRAGKPEDCSLCILQVIKPHNKPITKISHNQNGDILVSGSENKTIFVFKLDLSDETASFLIPIGYFPTPEVVTCITWHYSDMYTVLLGCMQGHMMEVKLPNQTQSYTGKSFLLTLEPKNLKLLKKENPGLEIDEETFLADSESEEELEPLFIPEVPNQILWLQYTPDNTIWLSMAGFDAGYIYEYTIDQKSEVPYRFKLIQNADDTEISSYVYSHNREYLIFAMQDGSMRVNRVNEEDFRDLSDYWILSMHDNQNGYVPKMCFSHDEQYFFSVGYDGNIFSYRFYPDEDYEYPVNSTTVEFIDRFPVCIRDVDTYTKLSLEEMKSKAENDKIQKLANEHKARIRDILMDLKERYARLLARNSKLLPSQIISKEDLELDKRVTEDVEIKLRDKLKLVKRKLAYDVEKSEVRMKKLLEYFIDPVDKVPNVVRGINNPDLYVMNVSQRIITQEFYDMMDIIEQKLIEELSKGRSINHPREWRLPLKPPPPKSKKASGLEYFLLSLSPAILERNIDPKLNRMLQKYRERKSKWENRTELVRLTHLT</sequence>
<feature type="region of interest" description="Disordered" evidence="9">
    <location>
        <begin position="1"/>
        <end position="83"/>
    </location>
</feature>
<dbReference type="Pfam" id="PF00400">
    <property type="entry name" value="WD40"/>
    <property type="match status" value="1"/>
</dbReference>
<evidence type="ECO:0000256" key="2">
    <source>
        <dbReference type="ARBA" id="ARBA00022490"/>
    </source>
</evidence>
<evidence type="ECO:0000256" key="6">
    <source>
        <dbReference type="ARBA" id="ARBA00023212"/>
    </source>
</evidence>
<dbReference type="InterPro" id="IPR015943">
    <property type="entry name" value="WD40/YVTN_repeat-like_dom_sf"/>
</dbReference>
<evidence type="ECO:0008006" key="12">
    <source>
        <dbReference type="Google" id="ProtNLM"/>
    </source>
</evidence>
<organism evidence="10 11">
    <name type="scientific">Exocentrus adspersus</name>
    <dbReference type="NCBI Taxonomy" id="1586481"/>
    <lineage>
        <taxon>Eukaryota</taxon>
        <taxon>Metazoa</taxon>
        <taxon>Ecdysozoa</taxon>
        <taxon>Arthropoda</taxon>
        <taxon>Hexapoda</taxon>
        <taxon>Insecta</taxon>
        <taxon>Pterygota</taxon>
        <taxon>Neoptera</taxon>
        <taxon>Endopterygota</taxon>
        <taxon>Coleoptera</taxon>
        <taxon>Polyphaga</taxon>
        <taxon>Cucujiformia</taxon>
        <taxon>Chrysomeloidea</taxon>
        <taxon>Cerambycidae</taxon>
        <taxon>Lamiinae</taxon>
        <taxon>Acanthocinini</taxon>
        <taxon>Exocentrus</taxon>
    </lineage>
</organism>
<evidence type="ECO:0000256" key="1">
    <source>
        <dbReference type="ARBA" id="ARBA00004430"/>
    </source>
</evidence>
<evidence type="ECO:0000256" key="4">
    <source>
        <dbReference type="ARBA" id="ARBA00022737"/>
    </source>
</evidence>
<keyword evidence="11" id="KW-1185">Reference proteome</keyword>
<feature type="repeat" description="WD" evidence="8">
    <location>
        <begin position="584"/>
        <end position="625"/>
    </location>
</feature>
<evidence type="ECO:0000256" key="3">
    <source>
        <dbReference type="ARBA" id="ARBA00022574"/>
    </source>
</evidence>
<evidence type="ECO:0000256" key="9">
    <source>
        <dbReference type="SAM" id="MobiDB-lite"/>
    </source>
</evidence>
<dbReference type="SMART" id="SM00320">
    <property type="entry name" value="WD40"/>
    <property type="match status" value="6"/>
</dbReference>
<evidence type="ECO:0000313" key="10">
    <source>
        <dbReference type="EMBL" id="KAJ8922678.1"/>
    </source>
</evidence>
<proteinExistence type="predicted"/>
<keyword evidence="7" id="KW-0966">Cell projection</keyword>
<gene>
    <name evidence="10" type="ORF">NQ315_007710</name>
</gene>
<evidence type="ECO:0000256" key="5">
    <source>
        <dbReference type="ARBA" id="ARBA00023054"/>
    </source>
</evidence>
<keyword evidence="2" id="KW-0963">Cytoplasm</keyword>
<protein>
    <recommendedName>
        <fullName evidence="12">Cilia- and flagella-associated protein 44</fullName>
    </recommendedName>
</protein>
<dbReference type="GO" id="GO:0003341">
    <property type="term" value="P:cilium movement"/>
    <property type="evidence" value="ECO:0007669"/>
    <property type="project" value="UniProtKB-ARBA"/>
</dbReference>
<dbReference type="AlphaFoldDB" id="A0AAV8W8C3"/>
<dbReference type="InterPro" id="IPR001680">
    <property type="entry name" value="WD40_rpt"/>
</dbReference>
<evidence type="ECO:0000313" key="11">
    <source>
        <dbReference type="Proteomes" id="UP001159042"/>
    </source>
</evidence>
<accession>A0AAV8W8C3</accession>
<dbReference type="PANTHER" id="PTHR14885:SF3">
    <property type="entry name" value="CILIA- AND FLAGELLA-ASSOCIATED PROTEIN 44"/>
    <property type="match status" value="1"/>
</dbReference>
<dbReference type="Proteomes" id="UP001159042">
    <property type="component" value="Unassembled WGS sequence"/>
</dbReference>
<name>A0AAV8W8C3_9CUCU</name>
<dbReference type="EMBL" id="JANEYG010000006">
    <property type="protein sequence ID" value="KAJ8922678.1"/>
    <property type="molecule type" value="Genomic_DNA"/>
</dbReference>
<dbReference type="PROSITE" id="PS50082">
    <property type="entry name" value="WD_REPEATS_2"/>
    <property type="match status" value="1"/>
</dbReference>
<dbReference type="GO" id="GO:0005930">
    <property type="term" value="C:axoneme"/>
    <property type="evidence" value="ECO:0007669"/>
    <property type="project" value="UniProtKB-SubCell"/>
</dbReference>
<comment type="caution">
    <text evidence="10">The sequence shown here is derived from an EMBL/GenBank/DDBJ whole genome shotgun (WGS) entry which is preliminary data.</text>
</comment>
<dbReference type="Gene3D" id="2.130.10.10">
    <property type="entry name" value="YVTN repeat-like/Quinoprotein amine dehydrogenase"/>
    <property type="match status" value="3"/>
</dbReference>
<keyword evidence="5" id="KW-0175">Coiled coil</keyword>
<feature type="compositionally biased region" description="Basic and acidic residues" evidence="9">
    <location>
        <begin position="63"/>
        <end position="83"/>
    </location>
</feature>
<keyword evidence="4" id="KW-0677">Repeat</keyword>